<proteinExistence type="predicted"/>
<dbReference type="Proteomes" id="UP000828941">
    <property type="component" value="Chromosome 6"/>
</dbReference>
<gene>
    <name evidence="1" type="ORF">L6164_014037</name>
</gene>
<evidence type="ECO:0000313" key="1">
    <source>
        <dbReference type="EMBL" id="KAI4335391.1"/>
    </source>
</evidence>
<sequence length="527" mass="58290">MHALIEQMARLFLCGCTLLLCIGFAISAEQSTEILGGSDIKNHTNCFQPPPSSSPPSPPEQTCNVGIGLCSFQSKMTVTFKGSSTVKPIEPTWIGHSPLSEWDQIGTITHVPTIYFYKPPYNLLSPDADIATTLKDSLSRVLVPFYPLAGRLKWIGNGRLQLDCNAKGVDFVEAESDFNLDDFGEFSPSPEYHYLIPFVDYSLPIQELPLVLVQLTRFKCGGISVSLTISHAVVDGPSALHFISEWARLARGEPLETMPFLDRTLLRAGEPPAAPPCIDHSEFSHPPLLLGQSDNREERKKKTTVAMLRLSKTQVDKLRKIADESWERPKGRGYTRYETVTGHIWRGACKARGHKHEQPTALGVCVDSRNRMQPPLPKGYFGNATLDVIATSSSGELISKPLGYAASRIRSAIEKVTDEYVRSGIDFLKNQEDLTKFQDLHALGSDGGPFYGNPNLGVVSWLTLPIYGFDFGWGKEFYMGPGTHDFDGDSLILPNPNGDGSLSVALCLQVAHMDAFKRYFYEDITAW</sequence>
<reference evidence="1 2" key="1">
    <citation type="journal article" date="2022" name="DNA Res.">
        <title>Chromosomal-level genome assembly of the orchid tree Bauhinia variegata (Leguminosae; Cercidoideae) supports the allotetraploid origin hypothesis of Bauhinia.</title>
        <authorList>
            <person name="Zhong Y."/>
            <person name="Chen Y."/>
            <person name="Zheng D."/>
            <person name="Pang J."/>
            <person name="Liu Y."/>
            <person name="Luo S."/>
            <person name="Meng S."/>
            <person name="Qian L."/>
            <person name="Wei D."/>
            <person name="Dai S."/>
            <person name="Zhou R."/>
        </authorList>
    </citation>
    <scope>NUCLEOTIDE SEQUENCE [LARGE SCALE GENOMIC DNA]</scope>
    <source>
        <strain evidence="1">BV-YZ2020</strain>
    </source>
</reference>
<name>A0ACB9NGL6_BAUVA</name>
<dbReference type="EMBL" id="CM039431">
    <property type="protein sequence ID" value="KAI4335391.1"/>
    <property type="molecule type" value="Genomic_DNA"/>
</dbReference>
<comment type="caution">
    <text evidence="1">The sequence shown here is derived from an EMBL/GenBank/DDBJ whole genome shotgun (WGS) entry which is preliminary data.</text>
</comment>
<organism evidence="1 2">
    <name type="scientific">Bauhinia variegata</name>
    <name type="common">Purple orchid tree</name>
    <name type="synonym">Phanera variegata</name>
    <dbReference type="NCBI Taxonomy" id="167791"/>
    <lineage>
        <taxon>Eukaryota</taxon>
        <taxon>Viridiplantae</taxon>
        <taxon>Streptophyta</taxon>
        <taxon>Embryophyta</taxon>
        <taxon>Tracheophyta</taxon>
        <taxon>Spermatophyta</taxon>
        <taxon>Magnoliopsida</taxon>
        <taxon>eudicotyledons</taxon>
        <taxon>Gunneridae</taxon>
        <taxon>Pentapetalae</taxon>
        <taxon>rosids</taxon>
        <taxon>fabids</taxon>
        <taxon>Fabales</taxon>
        <taxon>Fabaceae</taxon>
        <taxon>Cercidoideae</taxon>
        <taxon>Cercideae</taxon>
        <taxon>Bauhiniinae</taxon>
        <taxon>Bauhinia</taxon>
    </lineage>
</organism>
<accession>A0ACB9NGL6</accession>
<protein>
    <submittedName>
        <fullName evidence="1">Uncharacterized protein</fullName>
    </submittedName>
</protein>
<keyword evidence="2" id="KW-1185">Reference proteome</keyword>
<evidence type="ECO:0000313" key="2">
    <source>
        <dbReference type="Proteomes" id="UP000828941"/>
    </source>
</evidence>